<dbReference type="RefSeq" id="WP_012185314.1">
    <property type="nucleotide sequence ID" value="NC_009954.1"/>
</dbReference>
<dbReference type="NCBIfam" id="TIGR01687">
    <property type="entry name" value="moaD_arch"/>
    <property type="match status" value="1"/>
</dbReference>
<dbReference type="eggNOG" id="arCOG00536">
    <property type="taxonomic scope" value="Archaea"/>
</dbReference>
<evidence type="ECO:0000313" key="2">
    <source>
        <dbReference type="Proteomes" id="UP000001137"/>
    </source>
</evidence>
<dbReference type="SUPFAM" id="SSF54285">
    <property type="entry name" value="MoaD/ThiS"/>
    <property type="match status" value="1"/>
</dbReference>
<organism evidence="1 2">
    <name type="scientific">Caldivirga maquilingensis (strain ATCC 700844 / DSM 13496 / JCM 10307 / IC-167)</name>
    <dbReference type="NCBI Taxonomy" id="397948"/>
    <lineage>
        <taxon>Archaea</taxon>
        <taxon>Thermoproteota</taxon>
        <taxon>Thermoprotei</taxon>
        <taxon>Thermoproteales</taxon>
        <taxon>Thermoproteaceae</taxon>
        <taxon>Caldivirga</taxon>
    </lineage>
</organism>
<dbReference type="Pfam" id="PF02597">
    <property type="entry name" value="ThiS"/>
    <property type="match status" value="1"/>
</dbReference>
<dbReference type="KEGG" id="cma:Cmaq_0246"/>
<dbReference type="InterPro" id="IPR016155">
    <property type="entry name" value="Mopterin_synth/thiamin_S_b"/>
</dbReference>
<protein>
    <submittedName>
        <fullName evidence="1">MoaD family protein</fullName>
    </submittedName>
</protein>
<dbReference type="InterPro" id="IPR052045">
    <property type="entry name" value="Sulfur_Carrier/Prot_Modifier"/>
</dbReference>
<dbReference type="GeneID" id="5710099"/>
<dbReference type="AlphaFoldDB" id="A8MAQ8"/>
<sequence length="94" mass="10391">MKVTVKFLALFYEMAKTLRMELNVPDGISVRDLLKIIDEKVNPNISKTLLSDDSGLREGYNILVNGRAIDYVKGLDTVLKDGDEVVLLPPIDGG</sequence>
<accession>A8MAQ8</accession>
<dbReference type="InterPro" id="IPR003749">
    <property type="entry name" value="ThiS/MoaD-like"/>
</dbReference>
<name>A8MAQ8_CALMQ</name>
<dbReference type="Gene3D" id="3.10.20.30">
    <property type="match status" value="1"/>
</dbReference>
<dbReference type="PANTHER" id="PTHR38031:SF1">
    <property type="entry name" value="SULFUR CARRIER PROTEIN CYSO"/>
    <property type="match status" value="1"/>
</dbReference>
<dbReference type="InterPro" id="IPR010038">
    <property type="entry name" value="MoaD_arc-typ"/>
</dbReference>
<gene>
    <name evidence="1" type="ordered locus">Cmaq_0246</name>
</gene>
<dbReference type="InterPro" id="IPR012675">
    <property type="entry name" value="Beta-grasp_dom_sf"/>
</dbReference>
<dbReference type="OrthoDB" id="98357at2157"/>
<reference evidence="1 2" key="1">
    <citation type="submission" date="2007-10" db="EMBL/GenBank/DDBJ databases">
        <title>Complete sequence of Caldivirga maquilingensis IC-167.</title>
        <authorList>
            <consortium name="US DOE Joint Genome Institute"/>
            <person name="Copeland A."/>
            <person name="Lucas S."/>
            <person name="Lapidus A."/>
            <person name="Barry K."/>
            <person name="Glavina del Rio T."/>
            <person name="Dalin E."/>
            <person name="Tice H."/>
            <person name="Pitluck S."/>
            <person name="Saunders E."/>
            <person name="Brettin T."/>
            <person name="Bruce D."/>
            <person name="Detter J.C."/>
            <person name="Han C."/>
            <person name="Schmutz J."/>
            <person name="Larimer F."/>
            <person name="Land M."/>
            <person name="Hauser L."/>
            <person name="Kyrpides N."/>
            <person name="Ivanova N."/>
            <person name="Biddle J.F."/>
            <person name="Zhang Z."/>
            <person name="Fitz-Gibbon S.T."/>
            <person name="Lowe T.M."/>
            <person name="Saltikov C."/>
            <person name="House C.H."/>
            <person name="Richardson P."/>
        </authorList>
    </citation>
    <scope>NUCLEOTIDE SEQUENCE [LARGE SCALE GENOMIC DNA]</scope>
    <source>
        <strain evidence="2">ATCC 700844 / DSM 13496 / JCM 10307 / IC-167</strain>
    </source>
</reference>
<dbReference type="Proteomes" id="UP000001137">
    <property type="component" value="Chromosome"/>
</dbReference>
<keyword evidence="2" id="KW-1185">Reference proteome</keyword>
<evidence type="ECO:0000313" key="1">
    <source>
        <dbReference type="EMBL" id="ABW01094.1"/>
    </source>
</evidence>
<dbReference type="PANTHER" id="PTHR38031">
    <property type="entry name" value="SULFUR CARRIER PROTEIN SLR0821-RELATED"/>
    <property type="match status" value="1"/>
</dbReference>
<dbReference type="HOGENOM" id="CLU_114601_1_2_2"/>
<dbReference type="EMBL" id="CP000852">
    <property type="protein sequence ID" value="ABW01094.1"/>
    <property type="molecule type" value="Genomic_DNA"/>
</dbReference>
<dbReference type="STRING" id="397948.Cmaq_0246"/>
<proteinExistence type="predicted"/>